<feature type="chain" id="PRO_5037612421" evidence="2">
    <location>
        <begin position="21"/>
        <end position="153"/>
    </location>
</feature>
<proteinExistence type="predicted"/>
<evidence type="ECO:0000256" key="1">
    <source>
        <dbReference type="SAM" id="MobiDB-lite"/>
    </source>
</evidence>
<keyword evidence="2" id="KW-0732">Signal</keyword>
<dbReference type="AlphaFoldDB" id="A0A934VB24"/>
<sequence>MMRAWILCWMVGLLTLSVDADEKRIDQVFPKLTLHEMLSLIAKLEKKPVIVEDPSVLLIVSSLMLPEATEEETLKVLHALLLLNGFELEERGAELHLMRVLSDKQCTSVMRSLGVEGEFPNQSERPLPRPRVVRGRGGANDLPANRVIVREKE</sequence>
<evidence type="ECO:0000256" key="2">
    <source>
        <dbReference type="SAM" id="SignalP"/>
    </source>
</evidence>
<comment type="caution">
    <text evidence="3">The sequence shown here is derived from an EMBL/GenBank/DDBJ whole genome shotgun (WGS) entry which is preliminary data.</text>
</comment>
<dbReference type="RefSeq" id="WP_200278379.1">
    <property type="nucleotide sequence ID" value="NZ_JAENII010000005.1"/>
</dbReference>
<dbReference type="Proteomes" id="UP000658278">
    <property type="component" value="Unassembled WGS sequence"/>
</dbReference>
<keyword evidence="4" id="KW-1185">Reference proteome</keyword>
<name>A0A934VB24_9BACT</name>
<dbReference type="EMBL" id="JAENII010000005">
    <property type="protein sequence ID" value="MBK1826938.1"/>
    <property type="molecule type" value="Genomic_DNA"/>
</dbReference>
<feature type="region of interest" description="Disordered" evidence="1">
    <location>
        <begin position="117"/>
        <end position="144"/>
    </location>
</feature>
<organism evidence="3 4">
    <name type="scientific">Haloferula rosea</name>
    <dbReference type="NCBI Taxonomy" id="490093"/>
    <lineage>
        <taxon>Bacteria</taxon>
        <taxon>Pseudomonadati</taxon>
        <taxon>Verrucomicrobiota</taxon>
        <taxon>Verrucomicrobiia</taxon>
        <taxon>Verrucomicrobiales</taxon>
        <taxon>Verrucomicrobiaceae</taxon>
        <taxon>Haloferula</taxon>
    </lineage>
</organism>
<gene>
    <name evidence="3" type="ORF">JIN81_07900</name>
</gene>
<accession>A0A934VB24</accession>
<feature type="signal peptide" evidence="2">
    <location>
        <begin position="1"/>
        <end position="20"/>
    </location>
</feature>
<protein>
    <submittedName>
        <fullName evidence="3">Uncharacterized protein</fullName>
    </submittedName>
</protein>
<evidence type="ECO:0000313" key="4">
    <source>
        <dbReference type="Proteomes" id="UP000658278"/>
    </source>
</evidence>
<evidence type="ECO:0000313" key="3">
    <source>
        <dbReference type="EMBL" id="MBK1826938.1"/>
    </source>
</evidence>
<reference evidence="3" key="1">
    <citation type="submission" date="2021-01" db="EMBL/GenBank/DDBJ databases">
        <title>Modified the classification status of verrucomicrobia.</title>
        <authorList>
            <person name="Feng X."/>
        </authorList>
    </citation>
    <scope>NUCLEOTIDE SEQUENCE</scope>
    <source>
        <strain evidence="3">KCTC 22201</strain>
    </source>
</reference>